<accession>A0A421BPU9</accession>
<keyword evidence="3" id="KW-0227">DNA damage</keyword>
<feature type="domain" description="UmuC" evidence="6">
    <location>
        <begin position="40"/>
        <end position="153"/>
    </location>
</feature>
<sequence>MFCGKQRRIVCVWFPRLASDGALRAHPLEGPFALTLRQGNAERLHCLNRAAEAAGLFRGMALAEARVFCAALQTRPADLHREAQLLAALRRWATRYSPWVGLEGEDGLALDITGAAHLFGGEAGVLADLRARLSRAGFTACLGLASSRGAAWALAHHGEGVAPPGADLAAIAGLPVAALRLAPETVTALQRLGLRHVGDLARTPRAPLARRFGAALLDRLDAATGATPEPLTPGAEPPRFALRLTLPDPIGLVADVQAGTARLLAALCERLAAQQAGARVLRLTLRRVDRDTQEVELRLAAALRDPARILPLFTRGIEAVDAGFGIDQLRLEAVQVEPLPAEQLGTTTAPGDPTRLGDLLSRIGTRIGLENILRLLPADSHVPERGFLTAPAVFSRPASGWNAPRPRPLVLFPPEPVAAAGSTPPRAFRWRRMALSTARAEGPERLAPEWWFDDPAWRSGLRDYWRIETWQGRRLWLFHTPQEPGWWVQGEFA</sequence>
<evidence type="ECO:0000313" key="9">
    <source>
        <dbReference type="Proteomes" id="UP000279673"/>
    </source>
</evidence>
<dbReference type="EMBL" id="RCHI01000007">
    <property type="protein sequence ID" value="RLL64957.1"/>
    <property type="molecule type" value="Genomic_DNA"/>
</dbReference>
<organism evidence="8 9">
    <name type="scientific">Paenirhodobacter hankyongi</name>
    <dbReference type="NCBI Taxonomy" id="2294033"/>
    <lineage>
        <taxon>Bacteria</taxon>
        <taxon>Pseudomonadati</taxon>
        <taxon>Pseudomonadota</taxon>
        <taxon>Alphaproteobacteria</taxon>
        <taxon>Rhodobacterales</taxon>
        <taxon>Rhodobacter group</taxon>
        <taxon>Paenirhodobacter</taxon>
    </lineage>
</organism>
<dbReference type="Proteomes" id="UP000279673">
    <property type="component" value="Unassembled WGS sequence"/>
</dbReference>
<evidence type="ECO:0000256" key="5">
    <source>
        <dbReference type="ARBA" id="ARBA00049244"/>
    </source>
</evidence>
<dbReference type="CDD" id="cd03468">
    <property type="entry name" value="PolY_like"/>
    <property type="match status" value="1"/>
</dbReference>
<reference evidence="8 9" key="1">
    <citation type="submission" date="2018-10" db="EMBL/GenBank/DDBJ databases">
        <title>Rhodobacter sp . BO-81.</title>
        <authorList>
            <person name="Im W.T."/>
        </authorList>
    </citation>
    <scope>NUCLEOTIDE SEQUENCE [LARGE SCALE GENOMIC DNA]</scope>
    <source>
        <strain evidence="8 9">BO-81</strain>
    </source>
</reference>
<dbReference type="Pfam" id="PF00817">
    <property type="entry name" value="IMS"/>
    <property type="match status" value="1"/>
</dbReference>
<evidence type="ECO:0000313" key="8">
    <source>
        <dbReference type="EMBL" id="RLL64957.1"/>
    </source>
</evidence>
<evidence type="ECO:0000256" key="1">
    <source>
        <dbReference type="ARBA" id="ARBA00011245"/>
    </source>
</evidence>
<proteinExistence type="predicted"/>
<evidence type="ECO:0000256" key="2">
    <source>
        <dbReference type="ARBA" id="ARBA00012417"/>
    </source>
</evidence>
<comment type="subunit">
    <text evidence="1">Monomer.</text>
</comment>
<gene>
    <name evidence="8" type="ORF">DYS74_08980</name>
</gene>
<protein>
    <recommendedName>
        <fullName evidence="2">DNA-directed DNA polymerase</fullName>
        <ecNumber evidence="2">2.7.7.7</ecNumber>
    </recommendedName>
</protein>
<keyword evidence="9" id="KW-1185">Reference proteome</keyword>
<dbReference type="SUPFAM" id="SSF56672">
    <property type="entry name" value="DNA/RNA polymerases"/>
    <property type="match status" value="1"/>
</dbReference>
<dbReference type="GO" id="GO:0006281">
    <property type="term" value="P:DNA repair"/>
    <property type="evidence" value="ECO:0007669"/>
    <property type="project" value="InterPro"/>
</dbReference>
<dbReference type="PANTHER" id="PTHR35369">
    <property type="entry name" value="BLR3025 PROTEIN-RELATED"/>
    <property type="match status" value="1"/>
</dbReference>
<dbReference type="Pfam" id="PF11799">
    <property type="entry name" value="IMS_C"/>
    <property type="match status" value="1"/>
</dbReference>
<dbReference type="GO" id="GO:0003684">
    <property type="term" value="F:damaged DNA binding"/>
    <property type="evidence" value="ECO:0007669"/>
    <property type="project" value="InterPro"/>
</dbReference>
<dbReference type="InterPro" id="IPR050356">
    <property type="entry name" value="SulA_CellDiv_inhibitor"/>
</dbReference>
<dbReference type="InterPro" id="IPR043502">
    <property type="entry name" value="DNA/RNA_pol_sf"/>
</dbReference>
<dbReference type="RefSeq" id="WP_121533011.1">
    <property type="nucleotide sequence ID" value="NZ_RCHI01000007.1"/>
</dbReference>
<dbReference type="EC" id="2.7.7.7" evidence="2"/>
<comment type="function">
    <text evidence="4">Poorly processive, error-prone DNA polymerase involved in untargeted mutagenesis. Copies undamaged DNA at stalled replication forks, which arise in vivo from mismatched or misaligned primer ends. These misaligned primers can be extended by PolIV. Exhibits no 3'-5' exonuclease (proofreading) activity. May be involved in translesional synthesis, in conjunction with the beta clamp from PolIII.</text>
</comment>
<dbReference type="PANTHER" id="PTHR35369:SF2">
    <property type="entry name" value="BLR3025 PROTEIN"/>
    <property type="match status" value="1"/>
</dbReference>
<dbReference type="InterPro" id="IPR017961">
    <property type="entry name" value="DNA_pol_Y-fam_little_finger"/>
</dbReference>
<evidence type="ECO:0000259" key="6">
    <source>
        <dbReference type="Pfam" id="PF00817"/>
    </source>
</evidence>
<feature type="domain" description="DNA polymerase Y-family little finger" evidence="7">
    <location>
        <begin position="245"/>
        <end position="341"/>
    </location>
</feature>
<comment type="caution">
    <text evidence="8">The sequence shown here is derived from an EMBL/GenBank/DDBJ whole genome shotgun (WGS) entry which is preliminary data.</text>
</comment>
<dbReference type="InterPro" id="IPR001126">
    <property type="entry name" value="UmuC"/>
</dbReference>
<evidence type="ECO:0000256" key="3">
    <source>
        <dbReference type="ARBA" id="ARBA00022763"/>
    </source>
</evidence>
<comment type="catalytic activity">
    <reaction evidence="5">
        <text>DNA(n) + a 2'-deoxyribonucleoside 5'-triphosphate = DNA(n+1) + diphosphate</text>
        <dbReference type="Rhea" id="RHEA:22508"/>
        <dbReference type="Rhea" id="RHEA-COMP:17339"/>
        <dbReference type="Rhea" id="RHEA-COMP:17340"/>
        <dbReference type="ChEBI" id="CHEBI:33019"/>
        <dbReference type="ChEBI" id="CHEBI:61560"/>
        <dbReference type="ChEBI" id="CHEBI:173112"/>
        <dbReference type="EC" id="2.7.7.7"/>
    </reaction>
</comment>
<evidence type="ECO:0000256" key="4">
    <source>
        <dbReference type="ARBA" id="ARBA00025589"/>
    </source>
</evidence>
<name>A0A421BPU9_9RHOB</name>
<dbReference type="AlphaFoldDB" id="A0A421BPU9"/>
<evidence type="ECO:0000259" key="7">
    <source>
        <dbReference type="Pfam" id="PF11799"/>
    </source>
</evidence>